<evidence type="ECO:0000256" key="2">
    <source>
        <dbReference type="ARBA" id="ARBA00022679"/>
    </source>
</evidence>
<dbReference type="Pfam" id="PF01075">
    <property type="entry name" value="Glyco_transf_9"/>
    <property type="match status" value="1"/>
</dbReference>
<evidence type="ECO:0000313" key="3">
    <source>
        <dbReference type="EMBL" id="TCZ72917.1"/>
    </source>
</evidence>
<dbReference type="Gene3D" id="3.40.50.2000">
    <property type="entry name" value="Glycogen Phosphorylase B"/>
    <property type="match status" value="2"/>
</dbReference>
<dbReference type="CDD" id="cd03789">
    <property type="entry name" value="GT9_LPS_heptosyltransferase"/>
    <property type="match status" value="1"/>
</dbReference>
<proteinExistence type="predicted"/>
<keyword evidence="2 3" id="KW-0808">Transferase</keyword>
<comment type="caution">
    <text evidence="3">The sequence shown here is derived from an EMBL/GenBank/DDBJ whole genome shotgun (WGS) entry which is preliminary data.</text>
</comment>
<dbReference type="SUPFAM" id="SSF53756">
    <property type="entry name" value="UDP-Glycosyltransferase/glycogen phosphorylase"/>
    <property type="match status" value="1"/>
</dbReference>
<dbReference type="PANTHER" id="PTHR30160:SF1">
    <property type="entry name" value="LIPOPOLYSACCHARIDE 1,2-N-ACETYLGLUCOSAMINETRANSFERASE-RELATED"/>
    <property type="match status" value="1"/>
</dbReference>
<dbReference type="AlphaFoldDB" id="A0A4R4E236"/>
<sequence>MPKFLVVRFSSIGDIVLTTPVVRCLKTQVPGAEVHFLVKPQFRAVVQHNPYIDKIHVLQADWEAMIAELKAEGFDHIIDLHHNLRTLRLKRSLKLPAHSFNKLNFQKLIFVKLKWNVMPKVHIIDRYLETVASFGVVNDGKGMDYFTGPEDEVPWSDIPTSHQLGFVAVVIGASFKTKKLPIYKLQELCRKMPYPVLLLGGPEEAAEGEEIASVDPVKVYNACGKFKLNESVDLVRKSKLVVAHDTGLMHIAAALKKPVIAVWGSTTPSFGMVPYYGDNYLLHHGRPYDDVQVHKLWCRPCTKIGRDKCPQGHFKCMKDISIDELVGKAEARLFRSS</sequence>
<protein>
    <submittedName>
        <fullName evidence="3">Glycosyltransferase family 9 protein</fullName>
    </submittedName>
</protein>
<dbReference type="InterPro" id="IPR002201">
    <property type="entry name" value="Glyco_trans_9"/>
</dbReference>
<dbReference type="OrthoDB" id="9768048at2"/>
<dbReference type="GO" id="GO:0005829">
    <property type="term" value="C:cytosol"/>
    <property type="evidence" value="ECO:0007669"/>
    <property type="project" value="TreeGrafter"/>
</dbReference>
<gene>
    <name evidence="3" type="ORF">E0486_07585</name>
</gene>
<evidence type="ECO:0000313" key="4">
    <source>
        <dbReference type="Proteomes" id="UP000295164"/>
    </source>
</evidence>
<keyword evidence="4" id="KW-1185">Reference proteome</keyword>
<reference evidence="3 4" key="1">
    <citation type="submission" date="2019-03" db="EMBL/GenBank/DDBJ databases">
        <authorList>
            <person name="Kim M.K.M."/>
        </authorList>
    </citation>
    <scope>NUCLEOTIDE SEQUENCE [LARGE SCALE GENOMIC DNA]</scope>
    <source>
        <strain evidence="3 4">17J68-15</strain>
    </source>
</reference>
<keyword evidence="1" id="KW-0328">Glycosyltransferase</keyword>
<dbReference type="PANTHER" id="PTHR30160">
    <property type="entry name" value="TETRAACYLDISACCHARIDE 4'-KINASE-RELATED"/>
    <property type="match status" value="1"/>
</dbReference>
<dbReference type="InterPro" id="IPR051199">
    <property type="entry name" value="LPS_LOS_Heptosyltrfase"/>
</dbReference>
<dbReference type="Proteomes" id="UP000295164">
    <property type="component" value="Unassembled WGS sequence"/>
</dbReference>
<name>A0A4R4E236_9BACT</name>
<accession>A0A4R4E236</accession>
<dbReference type="GO" id="GO:0008713">
    <property type="term" value="F:ADP-heptose-lipopolysaccharide heptosyltransferase activity"/>
    <property type="evidence" value="ECO:0007669"/>
    <property type="project" value="TreeGrafter"/>
</dbReference>
<dbReference type="RefSeq" id="WP_131851552.1">
    <property type="nucleotide sequence ID" value="NZ_SKFH01000009.1"/>
</dbReference>
<evidence type="ECO:0000256" key="1">
    <source>
        <dbReference type="ARBA" id="ARBA00022676"/>
    </source>
</evidence>
<dbReference type="EMBL" id="SKFH01000009">
    <property type="protein sequence ID" value="TCZ72917.1"/>
    <property type="molecule type" value="Genomic_DNA"/>
</dbReference>
<dbReference type="GO" id="GO:0009244">
    <property type="term" value="P:lipopolysaccharide core region biosynthetic process"/>
    <property type="evidence" value="ECO:0007669"/>
    <property type="project" value="TreeGrafter"/>
</dbReference>
<organism evidence="3 4">
    <name type="scientific">Flaviaesturariibacter aridisoli</name>
    <dbReference type="NCBI Taxonomy" id="2545761"/>
    <lineage>
        <taxon>Bacteria</taxon>
        <taxon>Pseudomonadati</taxon>
        <taxon>Bacteroidota</taxon>
        <taxon>Chitinophagia</taxon>
        <taxon>Chitinophagales</taxon>
        <taxon>Chitinophagaceae</taxon>
        <taxon>Flaviaestuariibacter</taxon>
    </lineage>
</organism>